<accession>A0AAW9IBF5</accession>
<protein>
    <submittedName>
        <fullName evidence="2">Uncharacterized protein</fullName>
    </submittedName>
</protein>
<dbReference type="RefSeq" id="WP_172096900.1">
    <property type="nucleotide sequence ID" value="NZ_JACOHM010000031.1"/>
</dbReference>
<reference evidence="2" key="1">
    <citation type="submission" date="2019-11" db="EMBL/GenBank/DDBJ databases">
        <title>Characterization of Clostridium perfringens isolates from swine manure treated agricultural soils.</title>
        <authorList>
            <person name="Wushke S.T."/>
        </authorList>
    </citation>
    <scope>NUCLEOTIDE SEQUENCE</scope>
    <source>
        <strain evidence="2">X26</strain>
        <strain evidence="1">X94</strain>
    </source>
</reference>
<dbReference type="EMBL" id="WNUI01000014">
    <property type="protein sequence ID" value="MDZ4908864.1"/>
    <property type="molecule type" value="Genomic_DNA"/>
</dbReference>
<dbReference type="AlphaFoldDB" id="A0AAW9IBF5"/>
<dbReference type="EMBL" id="WNVC01000018">
    <property type="protein sequence ID" value="MDZ4998861.1"/>
    <property type="molecule type" value="Genomic_DNA"/>
</dbReference>
<evidence type="ECO:0000313" key="1">
    <source>
        <dbReference type="EMBL" id="MDZ4908864.1"/>
    </source>
</evidence>
<evidence type="ECO:0000313" key="2">
    <source>
        <dbReference type="EMBL" id="MDZ4998861.1"/>
    </source>
</evidence>
<dbReference type="Proteomes" id="UP001288778">
    <property type="component" value="Unassembled WGS sequence"/>
</dbReference>
<comment type="caution">
    <text evidence="2">The sequence shown here is derived from an EMBL/GenBank/DDBJ whole genome shotgun (WGS) entry which is preliminary data.</text>
</comment>
<name>A0AAW9IBF5_CLOPF</name>
<organism evidence="2 3">
    <name type="scientific">Clostridium perfringens</name>
    <dbReference type="NCBI Taxonomy" id="1502"/>
    <lineage>
        <taxon>Bacteria</taxon>
        <taxon>Bacillati</taxon>
        <taxon>Bacillota</taxon>
        <taxon>Clostridia</taxon>
        <taxon>Eubacteriales</taxon>
        <taxon>Clostridiaceae</taxon>
        <taxon>Clostridium</taxon>
    </lineage>
</organism>
<sequence>MTNIGLFINHKNGKVLRAKKSFMPDEMIARRENYYLSDYFIRNDKGGVNIFYQFHTKKYTTLQQSMVFDIECPKCHTTLKINRLGSNGHDHSWYYCPKCNQ</sequence>
<evidence type="ECO:0000313" key="3">
    <source>
        <dbReference type="Proteomes" id="UP001291306"/>
    </source>
</evidence>
<proteinExistence type="predicted"/>
<dbReference type="Proteomes" id="UP001291306">
    <property type="component" value="Unassembled WGS sequence"/>
</dbReference>
<gene>
    <name evidence="1" type="ORF">GNF68_07255</name>
    <name evidence="2" type="ORF">GNF79_07055</name>
</gene>